<feature type="domain" description="F-box" evidence="1">
    <location>
        <begin position="7"/>
        <end position="41"/>
    </location>
</feature>
<keyword evidence="3" id="KW-1185">Reference proteome</keyword>
<gene>
    <name evidence="2" type="primary">Cnig_chr_I.g2620</name>
    <name evidence="2" type="ORF">B9Z55_002620</name>
</gene>
<sequence>MSACQLESIPFVPLRHLLKTMSIYNLIELSRTSKLWKEEIQTMQIIQPGGYRITIDEIGSSVEMAKQDCKFYWNRKEKSKLLEYVFGCYRYLNSIFPGGINHLRICPTYISDFEKIPNECQILSIGIASEIYTEWDLESLDNFSNLDILLNHVNFRKGLSLNGPKFLIPENSKMLNIDWLKVENSESLTSSILRKLKNKIINLSGVKFNEKEINEYLWDLKQGNGNEKLQILTIQREDGKWNDDEVIKGLDTYRVGKQVYYLEDYDPLIESEDFLPYHSENRICISDSYEFRRSDEIRCTIEIRYSTIQIFVWNH</sequence>
<protein>
    <recommendedName>
        <fullName evidence="1">F-box domain-containing protein</fullName>
    </recommendedName>
</protein>
<evidence type="ECO:0000259" key="1">
    <source>
        <dbReference type="Pfam" id="PF00646"/>
    </source>
</evidence>
<dbReference type="OrthoDB" id="5882765at2759"/>
<dbReference type="PANTHER" id="PTHR21503">
    <property type="entry name" value="F-BOX-CONTAINING HYPOTHETICAL PROTEIN C.ELEGANS"/>
    <property type="match status" value="1"/>
</dbReference>
<dbReference type="STRING" id="1611254.A0A2G5VLB2"/>
<organism evidence="2 3">
    <name type="scientific">Caenorhabditis nigoni</name>
    <dbReference type="NCBI Taxonomy" id="1611254"/>
    <lineage>
        <taxon>Eukaryota</taxon>
        <taxon>Metazoa</taxon>
        <taxon>Ecdysozoa</taxon>
        <taxon>Nematoda</taxon>
        <taxon>Chromadorea</taxon>
        <taxon>Rhabditida</taxon>
        <taxon>Rhabditina</taxon>
        <taxon>Rhabditomorpha</taxon>
        <taxon>Rhabditoidea</taxon>
        <taxon>Rhabditidae</taxon>
        <taxon>Peloderinae</taxon>
        <taxon>Caenorhabditis</taxon>
    </lineage>
</organism>
<dbReference type="EMBL" id="PDUG01000001">
    <property type="protein sequence ID" value="PIC52573.1"/>
    <property type="molecule type" value="Genomic_DNA"/>
</dbReference>
<dbReference type="Proteomes" id="UP000230233">
    <property type="component" value="Chromosome I"/>
</dbReference>
<name>A0A2G5VLB2_9PELO</name>
<reference evidence="3" key="1">
    <citation type="submission" date="2017-10" db="EMBL/GenBank/DDBJ databases">
        <title>Rapid genome shrinkage in a self-fertile nematode reveals novel sperm competition proteins.</title>
        <authorList>
            <person name="Yin D."/>
            <person name="Schwarz E.M."/>
            <person name="Thomas C.G."/>
            <person name="Felde R.L."/>
            <person name="Korf I.F."/>
            <person name="Cutter A.D."/>
            <person name="Schartner C.M."/>
            <person name="Ralston E.J."/>
            <person name="Meyer B.J."/>
            <person name="Haag E.S."/>
        </authorList>
    </citation>
    <scope>NUCLEOTIDE SEQUENCE [LARGE SCALE GENOMIC DNA]</scope>
    <source>
        <strain evidence="3">JU1422</strain>
    </source>
</reference>
<comment type="caution">
    <text evidence="2">The sequence shown here is derived from an EMBL/GenBank/DDBJ whole genome shotgun (WGS) entry which is preliminary data.</text>
</comment>
<dbReference type="Pfam" id="PF00646">
    <property type="entry name" value="F-box"/>
    <property type="match status" value="1"/>
</dbReference>
<dbReference type="InterPro" id="IPR001810">
    <property type="entry name" value="F-box_dom"/>
</dbReference>
<evidence type="ECO:0000313" key="3">
    <source>
        <dbReference type="Proteomes" id="UP000230233"/>
    </source>
</evidence>
<proteinExistence type="predicted"/>
<accession>A0A2G5VLB2</accession>
<dbReference type="AlphaFoldDB" id="A0A2G5VLB2"/>
<dbReference type="PANTHER" id="PTHR21503:SF54">
    <property type="entry name" value="F-BOX DOMAIN-CONTAINING PROTEIN"/>
    <property type="match status" value="1"/>
</dbReference>
<evidence type="ECO:0000313" key="2">
    <source>
        <dbReference type="EMBL" id="PIC52573.1"/>
    </source>
</evidence>